<reference evidence="6 7" key="1">
    <citation type="journal article" date="2016" name="Nat. Commun.">
        <title>Thousands of microbial genomes shed light on interconnected biogeochemical processes in an aquifer system.</title>
        <authorList>
            <person name="Anantharaman K."/>
            <person name="Brown C.T."/>
            <person name="Hug L.A."/>
            <person name="Sharon I."/>
            <person name="Castelle C.J."/>
            <person name="Probst A.J."/>
            <person name="Thomas B.C."/>
            <person name="Singh A."/>
            <person name="Wilkins M.J."/>
            <person name="Karaoz U."/>
            <person name="Brodie E.L."/>
            <person name="Williams K.H."/>
            <person name="Hubbard S.S."/>
            <person name="Banfield J.F."/>
        </authorList>
    </citation>
    <scope>NUCLEOTIDE SEQUENCE [LARGE SCALE GENOMIC DNA]</scope>
</reference>
<dbReference type="EMBL" id="MFJC01000042">
    <property type="protein sequence ID" value="OGG08883.1"/>
    <property type="molecule type" value="Genomic_DNA"/>
</dbReference>
<accession>A0A1F5Z937</accession>
<proteinExistence type="predicted"/>
<evidence type="ECO:0000259" key="5">
    <source>
        <dbReference type="SMART" id="SM00847"/>
    </source>
</evidence>
<gene>
    <name evidence="6" type="ORF">A2154_04145</name>
</gene>
<dbReference type="PANTHER" id="PTHR18934:SF99">
    <property type="entry name" value="ATP-DEPENDENT RNA HELICASE DHX37-RELATED"/>
    <property type="match status" value="1"/>
</dbReference>
<comment type="caution">
    <text evidence="6">The sequence shown here is derived from an EMBL/GenBank/DDBJ whole genome shotgun (WGS) entry which is preliminary data.</text>
</comment>
<dbReference type="SMART" id="SM00847">
    <property type="entry name" value="HA2"/>
    <property type="match status" value="1"/>
</dbReference>
<dbReference type="Proteomes" id="UP000176854">
    <property type="component" value="Unassembled WGS sequence"/>
</dbReference>
<dbReference type="GO" id="GO:0004386">
    <property type="term" value="F:helicase activity"/>
    <property type="evidence" value="ECO:0007669"/>
    <property type="project" value="UniProtKB-KW"/>
</dbReference>
<feature type="domain" description="Helicase-associated" evidence="5">
    <location>
        <begin position="23"/>
        <end position="119"/>
    </location>
</feature>
<evidence type="ECO:0000256" key="4">
    <source>
        <dbReference type="ARBA" id="ARBA00022840"/>
    </source>
</evidence>
<dbReference type="Gene3D" id="1.20.120.1080">
    <property type="match status" value="1"/>
</dbReference>
<protein>
    <recommendedName>
        <fullName evidence="5">Helicase-associated domain-containing protein</fullName>
    </recommendedName>
</protein>
<keyword evidence="1" id="KW-0547">Nucleotide-binding</keyword>
<keyword evidence="3" id="KW-0347">Helicase</keyword>
<evidence type="ECO:0000313" key="7">
    <source>
        <dbReference type="Proteomes" id="UP000176854"/>
    </source>
</evidence>
<dbReference type="InterPro" id="IPR007502">
    <property type="entry name" value="Helicase-assoc_dom"/>
</dbReference>
<dbReference type="GO" id="GO:0005524">
    <property type="term" value="F:ATP binding"/>
    <property type="evidence" value="ECO:0007669"/>
    <property type="project" value="UniProtKB-KW"/>
</dbReference>
<dbReference type="GO" id="GO:0003723">
    <property type="term" value="F:RNA binding"/>
    <property type="evidence" value="ECO:0007669"/>
    <property type="project" value="TreeGrafter"/>
</dbReference>
<evidence type="ECO:0000256" key="3">
    <source>
        <dbReference type="ARBA" id="ARBA00022806"/>
    </source>
</evidence>
<dbReference type="GO" id="GO:0016787">
    <property type="term" value="F:hydrolase activity"/>
    <property type="evidence" value="ECO:0007669"/>
    <property type="project" value="UniProtKB-KW"/>
</dbReference>
<evidence type="ECO:0000256" key="1">
    <source>
        <dbReference type="ARBA" id="ARBA00022741"/>
    </source>
</evidence>
<name>A0A1F5Z937_9BACT</name>
<dbReference type="STRING" id="1798373.A2154_04145"/>
<evidence type="ECO:0000256" key="2">
    <source>
        <dbReference type="ARBA" id="ARBA00022801"/>
    </source>
</evidence>
<organism evidence="6 7">
    <name type="scientific">Candidatus Gottesmanbacteria bacterium RBG_16_43_7</name>
    <dbReference type="NCBI Taxonomy" id="1798373"/>
    <lineage>
        <taxon>Bacteria</taxon>
        <taxon>Candidatus Gottesmaniibacteriota</taxon>
    </lineage>
</organism>
<dbReference type="Pfam" id="PF21010">
    <property type="entry name" value="HA2_C"/>
    <property type="match status" value="1"/>
</dbReference>
<evidence type="ECO:0000313" key="6">
    <source>
        <dbReference type="EMBL" id="OGG08883.1"/>
    </source>
</evidence>
<dbReference type="PANTHER" id="PTHR18934">
    <property type="entry name" value="ATP-DEPENDENT RNA HELICASE"/>
    <property type="match status" value="1"/>
</dbReference>
<dbReference type="AlphaFoldDB" id="A0A1F5Z937"/>
<keyword evidence="4" id="KW-0067">ATP-binding</keyword>
<sequence>MGYSREDDPIRLMDAPEKQNWQTAKNQLRLLGALDVSDETKLSALGEVFAEMSCDPRDAAMIIKGCELGCGEEMAIIAAIRNSTRRLLYMPFHPEEVADAVARHAAFRTSKASDLFVTLAAYRAAEQNKFSGSWSRENYVSYMALRDMRKNTEQLIEQVRRFGFNPKSQKVDEKVMCKAIAAGFPDRIYKKSGGDRYTSADGDDWAILGNESVVSLENEVLIANERVNIQTKRGGTLPIIRNATIVIKGAT</sequence>
<keyword evidence="2" id="KW-0378">Hydrolase</keyword>